<keyword evidence="2" id="KW-1185">Reference proteome</keyword>
<evidence type="ECO:0000313" key="1">
    <source>
        <dbReference type="EMBL" id="QED46713.1"/>
    </source>
</evidence>
<accession>A0A5B8Z367</accession>
<dbReference type="AlphaFoldDB" id="A0A5B8Z367"/>
<gene>
    <name evidence="1" type="ORF">FSZ17_05170</name>
</gene>
<sequence>MIQKIIVLVMLCIFLNTSNIYGQNVGQIEIFDIEKGMVTHTVPMTPTIQKNIEEIVKEIHDVYKKFNPIPNKGQMIKIPLNPPIPVQNQWLHSLIDEIIIFLPEEGKPFIMTYDDENHTYFFISNNSMEKLLKEFNRVHSHIFDLSMLISEKRCSAYAKHLFHLL</sequence>
<dbReference type="Proteomes" id="UP000321555">
    <property type="component" value="Chromosome"/>
</dbReference>
<proteinExistence type="predicted"/>
<evidence type="ECO:0000313" key="2">
    <source>
        <dbReference type="Proteomes" id="UP000321555"/>
    </source>
</evidence>
<dbReference type="KEGG" id="bda:FSZ17_05170"/>
<reference evidence="2" key="1">
    <citation type="submission" date="2019-08" db="EMBL/GenBank/DDBJ databases">
        <authorList>
            <person name="Zheng X."/>
        </authorList>
    </citation>
    <scope>NUCLEOTIDE SEQUENCE [LARGE SCALE GENOMIC DNA]</scope>
    <source>
        <strain evidence="2">FJAT-25496</strain>
    </source>
</reference>
<organism evidence="1 2">
    <name type="scientific">Cytobacillus dafuensis</name>
    <name type="common">Bacillus dafuensis</name>
    <dbReference type="NCBI Taxonomy" id="1742359"/>
    <lineage>
        <taxon>Bacteria</taxon>
        <taxon>Bacillati</taxon>
        <taxon>Bacillota</taxon>
        <taxon>Bacilli</taxon>
        <taxon>Bacillales</taxon>
        <taxon>Bacillaceae</taxon>
        <taxon>Cytobacillus</taxon>
    </lineage>
</organism>
<dbReference type="RefSeq" id="WP_057775957.1">
    <property type="nucleotide sequence ID" value="NZ_CP042593.1"/>
</dbReference>
<protein>
    <submittedName>
        <fullName evidence="1">Uncharacterized protein</fullName>
    </submittedName>
</protein>
<name>A0A5B8Z367_CYTDA</name>
<dbReference type="EMBL" id="CP042593">
    <property type="protein sequence ID" value="QED46713.1"/>
    <property type="molecule type" value="Genomic_DNA"/>
</dbReference>
<dbReference type="OrthoDB" id="2083243at2"/>